<sequence>MSAQPDNIRKFPDRPAGEEAPVPVDRIGAPWPDKPAPLSTVQALSVFPLAALPAWLADYTEAVAEMLQVPVDLPGSLGLAVLSTVAGGRVTVSVREGWNEQPNIYTVVIMEPSARKSPAFTAMTEPIRELERELRIEAKHQIEAARMQQQVAQSTRDKAQKAAAELIGDDAADADRERAIAEAVDAALAADAIEVPAQPQLIVDDITVQKVATILAQQGGRLAVLSDEGTIFENIAGRYSGNVNAEVFLKGYTGTELRVDRGDRSEFVSRPALTLGLTIQPTVIEDLPQKLRGNGFLARILFSRPVPMSGRRKARTAAVPADVAAAYNTKLLSIAHQLYGFDDPVSLTFSPAADNLMVEIQEEIEPKLDPATGEWAHIADWAGKLAGQTARIAGLLHLAEHPLNPWNTHVSEDTVANAWCVARYYAAHAQATLEQIGADGTVRNAKAILSRISDPSWPLGNRFKLRDAFRVTRHTGMQKMEDFKPAFELLADLGHVAAEAEPDRAGKTGRKPSPHYWLHPDYRTT</sequence>
<accession>A0A2N3WE94</accession>
<dbReference type="RefSeq" id="WP_101436059.1">
    <property type="nucleotide sequence ID" value="NZ_JACJHR010000012.1"/>
</dbReference>
<protein>
    <submittedName>
        <fullName evidence="2">DUF3987 domain-containing protein</fullName>
    </submittedName>
    <submittedName>
        <fullName evidence="3">Uncharacterized protein DUF3987</fullName>
    </submittedName>
</protein>
<comment type="caution">
    <text evidence="3">The sequence shown here is derived from an EMBL/GenBank/DDBJ whole genome shotgun (WGS) entry which is preliminary data.</text>
</comment>
<dbReference type="AlphaFoldDB" id="A0A2N3WE94"/>
<accession>A0A8E2B4R5</accession>
<reference evidence="3 4" key="1">
    <citation type="submission" date="2017-12" db="EMBL/GenBank/DDBJ databases">
        <title>Sequencing the genomes of 1000 Actinobacteria strains.</title>
        <authorList>
            <person name="Klenk H.-P."/>
        </authorList>
    </citation>
    <scope>NUCLEOTIDE SEQUENCE [LARGE SCALE GENOMIC DNA]</scope>
    <source>
        <strain evidence="3 4">DSM 45165</strain>
    </source>
</reference>
<dbReference type="OrthoDB" id="5150132at2"/>
<dbReference type="InterPro" id="IPR025048">
    <property type="entry name" value="DUF3987"/>
</dbReference>
<evidence type="ECO:0000313" key="3">
    <source>
        <dbReference type="EMBL" id="PKV92173.1"/>
    </source>
</evidence>
<feature type="region of interest" description="Disordered" evidence="1">
    <location>
        <begin position="500"/>
        <end position="525"/>
    </location>
</feature>
<evidence type="ECO:0000313" key="4">
    <source>
        <dbReference type="Proteomes" id="UP000233750"/>
    </source>
</evidence>
<feature type="compositionally biased region" description="Basic and acidic residues" evidence="1">
    <location>
        <begin position="7"/>
        <end position="17"/>
    </location>
</feature>
<reference evidence="2 5" key="2">
    <citation type="submission" date="2020-08" db="EMBL/GenBank/DDBJ databases">
        <title>Amycolatopsis echigonensis JCM 21831.</title>
        <authorList>
            <person name="Tedsree N."/>
            <person name="Kuncharoen N."/>
            <person name="Likhitwitayawuid K."/>
            <person name="Tanasupawat S."/>
        </authorList>
    </citation>
    <scope>NUCLEOTIDE SEQUENCE [LARGE SCALE GENOMIC DNA]</scope>
    <source>
        <strain evidence="2 5">JCM 21831</strain>
    </source>
</reference>
<dbReference type="EMBL" id="PJMY01000003">
    <property type="protein sequence ID" value="PKV92173.1"/>
    <property type="molecule type" value="Genomic_DNA"/>
</dbReference>
<proteinExistence type="predicted"/>
<name>A0A2N3WE94_9PSEU</name>
<gene>
    <name evidence="3" type="ORF">ATK30_2968</name>
    <name evidence="2" type="ORF">H5411_11090</name>
</gene>
<dbReference type="Proteomes" id="UP000550260">
    <property type="component" value="Unassembled WGS sequence"/>
</dbReference>
<evidence type="ECO:0000313" key="5">
    <source>
        <dbReference type="Proteomes" id="UP000550260"/>
    </source>
</evidence>
<feature type="region of interest" description="Disordered" evidence="1">
    <location>
        <begin position="1"/>
        <end position="24"/>
    </location>
</feature>
<evidence type="ECO:0000313" key="2">
    <source>
        <dbReference type="EMBL" id="MBB2499668.1"/>
    </source>
</evidence>
<dbReference type="Proteomes" id="UP000233750">
    <property type="component" value="Unassembled WGS sequence"/>
</dbReference>
<organism evidence="3 4">
    <name type="scientific">Amycolatopsis echigonensis</name>
    <dbReference type="NCBI Taxonomy" id="2576905"/>
    <lineage>
        <taxon>Bacteria</taxon>
        <taxon>Bacillati</taxon>
        <taxon>Actinomycetota</taxon>
        <taxon>Actinomycetes</taxon>
        <taxon>Pseudonocardiales</taxon>
        <taxon>Pseudonocardiaceae</taxon>
        <taxon>Amycolatopsis</taxon>
    </lineage>
</organism>
<dbReference type="EMBL" id="JACJHR010000012">
    <property type="protein sequence ID" value="MBB2499668.1"/>
    <property type="molecule type" value="Genomic_DNA"/>
</dbReference>
<evidence type="ECO:0000256" key="1">
    <source>
        <dbReference type="SAM" id="MobiDB-lite"/>
    </source>
</evidence>
<keyword evidence="4" id="KW-1185">Reference proteome</keyword>
<dbReference type="Pfam" id="PF13148">
    <property type="entry name" value="DUF3987"/>
    <property type="match status" value="1"/>
</dbReference>